<evidence type="ECO:0000313" key="2">
    <source>
        <dbReference type="EMBL" id="PWA96452.1"/>
    </source>
</evidence>
<reference evidence="2 3" key="1">
    <citation type="journal article" date="2018" name="Mol. Plant">
        <title>The genome of Artemisia annua provides insight into the evolution of Asteraceae family and artemisinin biosynthesis.</title>
        <authorList>
            <person name="Shen Q."/>
            <person name="Zhang L."/>
            <person name="Liao Z."/>
            <person name="Wang S."/>
            <person name="Yan T."/>
            <person name="Shi P."/>
            <person name="Liu M."/>
            <person name="Fu X."/>
            <person name="Pan Q."/>
            <person name="Wang Y."/>
            <person name="Lv Z."/>
            <person name="Lu X."/>
            <person name="Zhang F."/>
            <person name="Jiang W."/>
            <person name="Ma Y."/>
            <person name="Chen M."/>
            <person name="Hao X."/>
            <person name="Li L."/>
            <person name="Tang Y."/>
            <person name="Lv G."/>
            <person name="Zhou Y."/>
            <person name="Sun X."/>
            <person name="Brodelius P.E."/>
            <person name="Rose J.K.C."/>
            <person name="Tang K."/>
        </authorList>
    </citation>
    <scope>NUCLEOTIDE SEQUENCE [LARGE SCALE GENOMIC DNA]</scope>
    <source>
        <strain evidence="3">cv. Huhao1</strain>
        <tissue evidence="2">Leaf</tissue>
    </source>
</reference>
<accession>A0A2U1QEN7</accession>
<dbReference type="OrthoDB" id="2585512at2759"/>
<proteinExistence type="predicted"/>
<gene>
    <name evidence="2" type="ORF">CTI12_AA039310</name>
</gene>
<dbReference type="AlphaFoldDB" id="A0A2U1QEN7"/>
<comment type="caution">
    <text evidence="2">The sequence shown here is derived from an EMBL/GenBank/DDBJ whole genome shotgun (WGS) entry which is preliminary data.</text>
</comment>
<dbReference type="Proteomes" id="UP000245207">
    <property type="component" value="Unassembled WGS sequence"/>
</dbReference>
<name>A0A2U1QEN7_ARTAN</name>
<feature type="domain" description="F-box/LRR-repeat protein 15-like leucin rich repeat" evidence="1">
    <location>
        <begin position="2"/>
        <end position="86"/>
    </location>
</feature>
<dbReference type="STRING" id="35608.A0A2U1QEN7"/>
<keyword evidence="3" id="KW-1185">Reference proteome</keyword>
<dbReference type="Pfam" id="PF25372">
    <property type="entry name" value="DUF7885"/>
    <property type="match status" value="1"/>
</dbReference>
<dbReference type="InterPro" id="IPR032675">
    <property type="entry name" value="LRR_dom_sf"/>
</dbReference>
<organism evidence="2 3">
    <name type="scientific">Artemisia annua</name>
    <name type="common">Sweet wormwood</name>
    <dbReference type="NCBI Taxonomy" id="35608"/>
    <lineage>
        <taxon>Eukaryota</taxon>
        <taxon>Viridiplantae</taxon>
        <taxon>Streptophyta</taxon>
        <taxon>Embryophyta</taxon>
        <taxon>Tracheophyta</taxon>
        <taxon>Spermatophyta</taxon>
        <taxon>Magnoliopsida</taxon>
        <taxon>eudicotyledons</taxon>
        <taxon>Gunneridae</taxon>
        <taxon>Pentapetalae</taxon>
        <taxon>asterids</taxon>
        <taxon>campanulids</taxon>
        <taxon>Asterales</taxon>
        <taxon>Asteraceae</taxon>
        <taxon>Asteroideae</taxon>
        <taxon>Anthemideae</taxon>
        <taxon>Artemisiinae</taxon>
        <taxon>Artemisia</taxon>
    </lineage>
</organism>
<dbReference type="SUPFAM" id="SSF52047">
    <property type="entry name" value="RNI-like"/>
    <property type="match status" value="1"/>
</dbReference>
<dbReference type="InterPro" id="IPR057207">
    <property type="entry name" value="FBXL15_LRR"/>
</dbReference>
<dbReference type="EMBL" id="PKPP01000176">
    <property type="protein sequence ID" value="PWA96452.1"/>
    <property type="molecule type" value="Genomic_DNA"/>
</dbReference>
<evidence type="ECO:0000313" key="3">
    <source>
        <dbReference type="Proteomes" id="UP000245207"/>
    </source>
</evidence>
<sequence length="119" mass="13111">MTSLRLDCRRLSEVSVCCVLQPRLSELALRNCYKFSGKVLAEVGARCKDLRSLYVSSVADNRGHLHNVSDLEGLLRGCTQLEALLKHILKAVSGYIKIIAFGVNDALSHKPIAESKLLC</sequence>
<evidence type="ECO:0000259" key="1">
    <source>
        <dbReference type="Pfam" id="PF25372"/>
    </source>
</evidence>
<protein>
    <submittedName>
        <fullName evidence="2">F-box/RNI-like superfamily protein</fullName>
    </submittedName>
</protein>
<dbReference type="Gene3D" id="3.80.10.10">
    <property type="entry name" value="Ribonuclease Inhibitor"/>
    <property type="match status" value="1"/>
</dbReference>